<reference evidence="1" key="1">
    <citation type="submission" date="2020-05" db="EMBL/GenBank/DDBJ databases">
        <title>Mycena genomes resolve the evolution of fungal bioluminescence.</title>
        <authorList>
            <person name="Tsai I.J."/>
        </authorList>
    </citation>
    <scope>NUCLEOTIDE SEQUENCE</scope>
    <source>
        <strain evidence="1">CCC161011</strain>
    </source>
</reference>
<dbReference type="EMBL" id="JACAZI010000016">
    <property type="protein sequence ID" value="KAF7343391.1"/>
    <property type="molecule type" value="Genomic_DNA"/>
</dbReference>
<keyword evidence="2" id="KW-1185">Reference proteome</keyword>
<sequence>MSYVSASTGPQGLRLVYLGYTTKRCRRLEKTLRTSSRHLVQHIRTLVLFRGPDSHKNSLKIGAFEKICHISFMRLETVFVCDFGTTTLRSAEALQRLFSLPTLRQVRLNCSFSDPAAFLAIWDTCAPTIRHLQLFCNNRSGFALRPRVRPHSSTPIALASLKLDALNGVDEWLNHDRCPFDLSRLTVLSVPACASMVGWPGPSAPINISLFSNLQFLRINIIYPHRSMTIVHGTLAAITSSSPLRQIVFSFWPVSHVEVAMCKQLDFKVANLPLPHLSSVGLEMNINEYNRSVPFFPRLDARNLLCRTEHDWYERHIGRNDPLE</sequence>
<comment type="caution">
    <text evidence="1">The sequence shown here is derived from an EMBL/GenBank/DDBJ whole genome shotgun (WGS) entry which is preliminary data.</text>
</comment>
<dbReference type="OrthoDB" id="3035705at2759"/>
<gene>
    <name evidence="1" type="ORF">MVEN_01771500</name>
</gene>
<evidence type="ECO:0000313" key="2">
    <source>
        <dbReference type="Proteomes" id="UP000620124"/>
    </source>
</evidence>
<protein>
    <submittedName>
        <fullName evidence="1">Uncharacterized protein</fullName>
    </submittedName>
</protein>
<name>A0A8H7CPC7_9AGAR</name>
<organism evidence="1 2">
    <name type="scientific">Mycena venus</name>
    <dbReference type="NCBI Taxonomy" id="2733690"/>
    <lineage>
        <taxon>Eukaryota</taxon>
        <taxon>Fungi</taxon>
        <taxon>Dikarya</taxon>
        <taxon>Basidiomycota</taxon>
        <taxon>Agaricomycotina</taxon>
        <taxon>Agaricomycetes</taxon>
        <taxon>Agaricomycetidae</taxon>
        <taxon>Agaricales</taxon>
        <taxon>Marasmiineae</taxon>
        <taxon>Mycenaceae</taxon>
        <taxon>Mycena</taxon>
    </lineage>
</organism>
<evidence type="ECO:0000313" key="1">
    <source>
        <dbReference type="EMBL" id="KAF7343391.1"/>
    </source>
</evidence>
<proteinExistence type="predicted"/>
<dbReference type="Proteomes" id="UP000620124">
    <property type="component" value="Unassembled WGS sequence"/>
</dbReference>
<dbReference type="AlphaFoldDB" id="A0A8H7CPC7"/>
<accession>A0A8H7CPC7</accession>